<dbReference type="EMBL" id="AAOG01000001">
    <property type="protein sequence ID" value="EAR13980.1"/>
    <property type="molecule type" value="Genomic_DNA"/>
</dbReference>
<organism evidence="1 2">
    <name type="scientific">Polaribacter irgensii 23-P</name>
    <dbReference type="NCBI Taxonomy" id="313594"/>
    <lineage>
        <taxon>Bacteria</taxon>
        <taxon>Pseudomonadati</taxon>
        <taxon>Bacteroidota</taxon>
        <taxon>Flavobacteriia</taxon>
        <taxon>Flavobacteriales</taxon>
        <taxon>Flavobacteriaceae</taxon>
    </lineage>
</organism>
<proteinExistence type="predicted"/>
<evidence type="ECO:0000313" key="2">
    <source>
        <dbReference type="Proteomes" id="UP000003053"/>
    </source>
</evidence>
<name>A4BYD9_9FLAO</name>
<comment type="caution">
    <text evidence="1">The sequence shown here is derived from an EMBL/GenBank/DDBJ whole genome shotgun (WGS) entry which is preliminary data.</text>
</comment>
<dbReference type="eggNOG" id="COG5448">
    <property type="taxonomic scope" value="Bacteria"/>
</dbReference>
<protein>
    <submittedName>
        <fullName evidence="1">Uncharacterized protein</fullName>
    </submittedName>
</protein>
<evidence type="ECO:0000313" key="1">
    <source>
        <dbReference type="EMBL" id="EAR13980.1"/>
    </source>
</evidence>
<dbReference type="Proteomes" id="UP000003053">
    <property type="component" value="Unassembled WGS sequence"/>
</dbReference>
<dbReference type="RefSeq" id="WP_004569778.1">
    <property type="nucleotide sequence ID" value="NZ_CH724148.1"/>
</dbReference>
<dbReference type="OrthoDB" id="9815802at2"/>
<dbReference type="HOGENOM" id="CLU_1702652_0_0_10"/>
<accession>A4BYD9</accession>
<gene>
    <name evidence="1" type="ORF">PI23P_05762</name>
</gene>
<dbReference type="STRING" id="313594.PI23P_05762"/>
<keyword evidence="2" id="KW-1185">Reference proteome</keyword>
<dbReference type="AlphaFoldDB" id="A4BYD9"/>
<reference evidence="1 2" key="1">
    <citation type="submission" date="2006-02" db="EMBL/GenBank/DDBJ databases">
        <authorList>
            <person name="Murray A."/>
            <person name="Staley J."/>
            <person name="Ferriera S."/>
            <person name="Johnson J."/>
            <person name="Kravitz S."/>
            <person name="Halpern A."/>
            <person name="Remington K."/>
            <person name="Beeson K."/>
            <person name="Tran B."/>
            <person name="Rogers Y.-H."/>
            <person name="Friedman R."/>
            <person name="Venter J.C."/>
        </authorList>
    </citation>
    <scope>NUCLEOTIDE SEQUENCE [LARGE SCALE GENOMIC DNA]</scope>
    <source>
        <strain evidence="1 2">23-P</strain>
    </source>
</reference>
<sequence length="154" mass="18061">MINNQVTNLQVYGNYRRIENNFSKNEESLNSRIIFNQKIFNNFVNLKTHYETSSGTVASQEYLYIKTAPGMGYYTWIGYNTDGIQDFDEFEVAEFQDQANYLRVPKPNDRFIATQRAKLRQGVKLDFKQWTDKKGTNQPLSHFSNESFLNISNE</sequence>